<organism evidence="2 3">
    <name type="scientific">Actinomycetospora aurantiaca</name>
    <dbReference type="NCBI Taxonomy" id="3129233"/>
    <lineage>
        <taxon>Bacteria</taxon>
        <taxon>Bacillati</taxon>
        <taxon>Actinomycetota</taxon>
        <taxon>Actinomycetes</taxon>
        <taxon>Pseudonocardiales</taxon>
        <taxon>Pseudonocardiaceae</taxon>
        <taxon>Actinomycetospora</taxon>
    </lineage>
</organism>
<dbReference type="PANTHER" id="PTHR39168">
    <property type="entry name" value="TRANSCRIPTIONAL REGULATOR-RELATED"/>
    <property type="match status" value="1"/>
</dbReference>
<evidence type="ECO:0000313" key="3">
    <source>
        <dbReference type="Proteomes" id="UP001385809"/>
    </source>
</evidence>
<dbReference type="InterPro" id="IPR036390">
    <property type="entry name" value="WH_DNA-bd_sf"/>
</dbReference>
<dbReference type="Gene3D" id="1.10.10.10">
    <property type="entry name" value="Winged helix-like DNA-binding domain superfamily/Winged helix DNA-binding domain"/>
    <property type="match status" value="1"/>
</dbReference>
<protein>
    <submittedName>
        <fullName evidence="2">Metalloregulator ArsR/SmtB family transcription factor</fullName>
    </submittedName>
</protein>
<dbReference type="SUPFAM" id="SSF46785">
    <property type="entry name" value="Winged helix' DNA-binding domain"/>
    <property type="match status" value="1"/>
</dbReference>
<dbReference type="InterPro" id="IPR011991">
    <property type="entry name" value="ArsR-like_HTH"/>
</dbReference>
<dbReference type="RefSeq" id="WP_337693868.1">
    <property type="nucleotide sequence ID" value="NZ_JBBEGN010000002.1"/>
</dbReference>
<gene>
    <name evidence="2" type="ORF">WCD74_05700</name>
</gene>
<dbReference type="Proteomes" id="UP001385809">
    <property type="component" value="Unassembled WGS sequence"/>
</dbReference>
<accession>A0ABU8MJ69</accession>
<name>A0ABU8MJ69_9PSEU</name>
<dbReference type="CDD" id="cd00090">
    <property type="entry name" value="HTH_ARSR"/>
    <property type="match status" value="1"/>
</dbReference>
<comment type="caution">
    <text evidence="2">The sequence shown here is derived from an EMBL/GenBank/DDBJ whole genome shotgun (WGS) entry which is preliminary data.</text>
</comment>
<evidence type="ECO:0000313" key="2">
    <source>
        <dbReference type="EMBL" id="MEJ2867251.1"/>
    </source>
</evidence>
<sequence>MTATGDADLSVVAAALGDRGRARMVLAVTDGRALPASVLAAEAGVAPATASAHLGRLVDAGVLRMERHGRFRYYRLAGPEVADLVEALGRVSPAQPVRSLKEGTRAHALRLARACYDHVAGRLGVALTDALLDAGHLVGGDGTDSGRRDGDRLPGLDVVDYALSADGRSALAAMDVSVPDAAAPVRCCVDWTEQRHHVAGPLGRALLTTMTDRGWLRPARRSRALTVTDTGRTALVDALGLVWPPPHGPDRVA</sequence>
<proteinExistence type="predicted"/>
<dbReference type="PROSITE" id="PS50987">
    <property type="entry name" value="HTH_ARSR_2"/>
    <property type="match status" value="1"/>
</dbReference>
<reference evidence="2 3" key="1">
    <citation type="submission" date="2024-03" db="EMBL/GenBank/DDBJ databases">
        <title>Actinomycetospora sp. OC33-EN08, a novel actinomycete isolated from wild orchid (Aerides multiflora).</title>
        <authorList>
            <person name="Suriyachadkun C."/>
        </authorList>
    </citation>
    <scope>NUCLEOTIDE SEQUENCE [LARGE SCALE GENOMIC DNA]</scope>
    <source>
        <strain evidence="2 3">OC33-EN08</strain>
    </source>
</reference>
<dbReference type="PANTHER" id="PTHR39168:SF1">
    <property type="entry name" value="TRANSCRIPTIONAL REGULATORY PROTEIN"/>
    <property type="match status" value="1"/>
</dbReference>
<dbReference type="EMBL" id="JBBEGN010000002">
    <property type="protein sequence ID" value="MEJ2867251.1"/>
    <property type="molecule type" value="Genomic_DNA"/>
</dbReference>
<dbReference type="InterPro" id="IPR001845">
    <property type="entry name" value="HTH_ArsR_DNA-bd_dom"/>
</dbReference>
<keyword evidence="3" id="KW-1185">Reference proteome</keyword>
<dbReference type="SMART" id="SM00418">
    <property type="entry name" value="HTH_ARSR"/>
    <property type="match status" value="1"/>
</dbReference>
<dbReference type="Pfam" id="PF12840">
    <property type="entry name" value="HTH_20"/>
    <property type="match status" value="1"/>
</dbReference>
<feature type="domain" description="HTH arsR-type" evidence="1">
    <location>
        <begin position="1"/>
        <end position="96"/>
    </location>
</feature>
<evidence type="ECO:0000259" key="1">
    <source>
        <dbReference type="PROSITE" id="PS50987"/>
    </source>
</evidence>
<dbReference type="InterPro" id="IPR036388">
    <property type="entry name" value="WH-like_DNA-bd_sf"/>
</dbReference>
<dbReference type="InterPro" id="IPR052543">
    <property type="entry name" value="HTH_Metal-responsive_Reg"/>
</dbReference>